<evidence type="ECO:0000259" key="6">
    <source>
        <dbReference type="Pfam" id="PF00881"/>
    </source>
</evidence>
<dbReference type="STRING" id="1842532.A7E78_02940"/>
<protein>
    <submittedName>
        <fullName evidence="7">NAD(P)H-dependent dehydrogenase/reductase</fullName>
    </submittedName>
</protein>
<accession>A0A1L3GLT2</accession>
<dbReference type="PANTHER" id="PTHR43673:SF2">
    <property type="entry name" value="NITROREDUCTASE"/>
    <property type="match status" value="1"/>
</dbReference>
<name>A0A1L3GLT2_9BACT</name>
<dbReference type="KEGG" id="pef:A7E78_02940"/>
<evidence type="ECO:0000256" key="2">
    <source>
        <dbReference type="ARBA" id="ARBA00007118"/>
    </source>
</evidence>
<gene>
    <name evidence="7" type="ORF">A7E78_02940</name>
</gene>
<comment type="cofactor">
    <cofactor evidence="1">
        <name>FMN</name>
        <dbReference type="ChEBI" id="CHEBI:58210"/>
    </cofactor>
</comment>
<keyword evidence="4" id="KW-0288">FMN</keyword>
<dbReference type="CDD" id="cd02151">
    <property type="entry name" value="nitroreductase"/>
    <property type="match status" value="1"/>
</dbReference>
<dbReference type="InterPro" id="IPR000415">
    <property type="entry name" value="Nitroreductase-like"/>
</dbReference>
<organism evidence="7 8">
    <name type="scientific">Syntrophotalea acetylenivorans</name>
    <dbReference type="NCBI Taxonomy" id="1842532"/>
    <lineage>
        <taxon>Bacteria</taxon>
        <taxon>Pseudomonadati</taxon>
        <taxon>Thermodesulfobacteriota</taxon>
        <taxon>Desulfuromonadia</taxon>
        <taxon>Desulfuromonadales</taxon>
        <taxon>Syntrophotaleaceae</taxon>
        <taxon>Syntrophotalea</taxon>
    </lineage>
</organism>
<dbReference type="SUPFAM" id="SSF55469">
    <property type="entry name" value="FMN-dependent nitroreductase-like"/>
    <property type="match status" value="1"/>
</dbReference>
<keyword evidence="3" id="KW-0285">Flavoprotein</keyword>
<dbReference type="Proteomes" id="UP000182517">
    <property type="component" value="Chromosome"/>
</dbReference>
<evidence type="ECO:0000256" key="1">
    <source>
        <dbReference type="ARBA" id="ARBA00001917"/>
    </source>
</evidence>
<evidence type="ECO:0000256" key="4">
    <source>
        <dbReference type="ARBA" id="ARBA00022643"/>
    </source>
</evidence>
<keyword evidence="5" id="KW-0560">Oxidoreductase</keyword>
<feature type="domain" description="Nitroreductase" evidence="6">
    <location>
        <begin position="5"/>
        <end position="60"/>
    </location>
</feature>
<evidence type="ECO:0000313" key="7">
    <source>
        <dbReference type="EMBL" id="APG26884.1"/>
    </source>
</evidence>
<dbReference type="AlphaFoldDB" id="A0A1L3GLT2"/>
<keyword evidence="8" id="KW-1185">Reference proteome</keyword>
<dbReference type="RefSeq" id="WP_072282845.1">
    <property type="nucleotide sequence ID" value="NZ_CP015519.1"/>
</dbReference>
<sequence>MLDLLRKRRSVRRFLERPIEAEKVELLIEALLRSPSSKGRNPWEFIIVTDPEQRAKLAAAKPRGGSFVANAPLAIVVCADPDKCDVWVEDCSIAAIILQLAALELGLGSCWSQIRKRNHIDGDPSSDYLCQQLNLPDRYEVEAIIGIGYPLEEKAGHDKNSLAYNKIHRNVFGS</sequence>
<dbReference type="Pfam" id="PF00881">
    <property type="entry name" value="Nitroreductase"/>
    <property type="match status" value="2"/>
</dbReference>
<evidence type="ECO:0000256" key="3">
    <source>
        <dbReference type="ARBA" id="ARBA00022630"/>
    </source>
</evidence>
<evidence type="ECO:0000256" key="5">
    <source>
        <dbReference type="ARBA" id="ARBA00023002"/>
    </source>
</evidence>
<dbReference type="Gene3D" id="3.40.109.10">
    <property type="entry name" value="NADH Oxidase"/>
    <property type="match status" value="1"/>
</dbReference>
<reference evidence="7 8" key="1">
    <citation type="journal article" date="2017" name="Genome Announc.">
        <title>Complete Genome Sequences of Two Acetylene-Fermenting Pelobacter acetylenicus Strains.</title>
        <authorList>
            <person name="Sutton J.M."/>
            <person name="Baesman S.M."/>
            <person name="Fierst J.L."/>
            <person name="Poret-Peterson A.T."/>
            <person name="Oremland R.S."/>
            <person name="Dunlap D.S."/>
            <person name="Akob D.M."/>
        </authorList>
    </citation>
    <scope>NUCLEOTIDE SEQUENCE [LARGE SCALE GENOMIC DNA]</scope>
    <source>
        <strain evidence="7 8">SFB93</strain>
    </source>
</reference>
<dbReference type="InterPro" id="IPR029479">
    <property type="entry name" value="Nitroreductase"/>
</dbReference>
<evidence type="ECO:0000313" key="8">
    <source>
        <dbReference type="Proteomes" id="UP000182517"/>
    </source>
</evidence>
<dbReference type="PANTHER" id="PTHR43673">
    <property type="entry name" value="NAD(P)H NITROREDUCTASE YDGI-RELATED"/>
    <property type="match status" value="1"/>
</dbReference>
<dbReference type="GO" id="GO:0016491">
    <property type="term" value="F:oxidoreductase activity"/>
    <property type="evidence" value="ECO:0007669"/>
    <property type="project" value="UniProtKB-KW"/>
</dbReference>
<feature type="domain" description="Nitroreductase" evidence="6">
    <location>
        <begin position="66"/>
        <end position="149"/>
    </location>
</feature>
<dbReference type="OrthoDB" id="9809288at2"/>
<dbReference type="EMBL" id="CP015519">
    <property type="protein sequence ID" value="APG26884.1"/>
    <property type="molecule type" value="Genomic_DNA"/>
</dbReference>
<proteinExistence type="inferred from homology"/>
<comment type="similarity">
    <text evidence="2">Belongs to the nitroreductase family.</text>
</comment>